<dbReference type="GO" id="GO:0009360">
    <property type="term" value="C:DNA polymerase III complex"/>
    <property type="evidence" value="ECO:0007669"/>
    <property type="project" value="UniProtKB-UniRule"/>
</dbReference>
<evidence type="ECO:0000256" key="5">
    <source>
        <dbReference type="ARBA" id="ARBA00022705"/>
    </source>
</evidence>
<evidence type="ECO:0000256" key="3">
    <source>
        <dbReference type="ARBA" id="ARBA00022679"/>
    </source>
</evidence>
<dbReference type="EC" id="2.7.7.7" evidence="1 9"/>
<dbReference type="InterPro" id="IPR027417">
    <property type="entry name" value="P-loop_NTPase"/>
</dbReference>
<dbReference type="NCBIfam" id="TIGR01128">
    <property type="entry name" value="holA"/>
    <property type="match status" value="1"/>
</dbReference>
<dbReference type="SUPFAM" id="SSF48019">
    <property type="entry name" value="post-AAA+ oligomerization domain-like"/>
    <property type="match status" value="1"/>
</dbReference>
<dbReference type="Pfam" id="PF06144">
    <property type="entry name" value="DNA_pol3_delta"/>
    <property type="match status" value="1"/>
</dbReference>
<dbReference type="InterPro" id="IPR010372">
    <property type="entry name" value="DNA_pol3_delta_N"/>
</dbReference>
<evidence type="ECO:0000256" key="1">
    <source>
        <dbReference type="ARBA" id="ARBA00012417"/>
    </source>
</evidence>
<gene>
    <name evidence="11" type="primary">holA</name>
    <name evidence="11" type="ORF">ENJ51_09045</name>
</gene>
<accession>A0A7V2T3L7</accession>
<feature type="domain" description="DNA polymerase III delta N-terminal" evidence="10">
    <location>
        <begin position="23"/>
        <end position="138"/>
    </location>
</feature>
<dbReference type="PANTHER" id="PTHR34388:SF1">
    <property type="entry name" value="DNA POLYMERASE III SUBUNIT DELTA"/>
    <property type="match status" value="1"/>
</dbReference>
<dbReference type="Proteomes" id="UP000885750">
    <property type="component" value="Unassembled WGS sequence"/>
</dbReference>
<dbReference type="PANTHER" id="PTHR34388">
    <property type="entry name" value="DNA POLYMERASE III SUBUNIT DELTA"/>
    <property type="match status" value="1"/>
</dbReference>
<keyword evidence="3 11" id="KW-0808">Transferase</keyword>
<evidence type="ECO:0000256" key="4">
    <source>
        <dbReference type="ARBA" id="ARBA00022695"/>
    </source>
</evidence>
<reference evidence="11" key="1">
    <citation type="journal article" date="2020" name="mSystems">
        <title>Genome- and Community-Level Interaction Insights into Carbon Utilization and Element Cycling Functions of Hydrothermarchaeota in Hydrothermal Sediment.</title>
        <authorList>
            <person name="Zhou Z."/>
            <person name="Liu Y."/>
            <person name="Xu W."/>
            <person name="Pan J."/>
            <person name="Luo Z.H."/>
            <person name="Li M."/>
        </authorList>
    </citation>
    <scope>NUCLEOTIDE SEQUENCE [LARGE SCALE GENOMIC DNA]</scope>
    <source>
        <strain evidence="11">HyVt-493</strain>
    </source>
</reference>
<comment type="similarity">
    <text evidence="7">Belongs to the DNA polymerase HolA subunit family.</text>
</comment>
<name>A0A7V2T3L7_LEUMU</name>
<dbReference type="Gene3D" id="3.40.50.300">
    <property type="entry name" value="P-loop containing nucleotide triphosphate hydrolases"/>
    <property type="match status" value="1"/>
</dbReference>
<keyword evidence="5" id="KW-0235">DNA replication</keyword>
<dbReference type="InterPro" id="IPR005790">
    <property type="entry name" value="DNA_polIII_delta"/>
</dbReference>
<dbReference type="InterPro" id="IPR008921">
    <property type="entry name" value="DNA_pol3_clamp-load_cplx_C"/>
</dbReference>
<evidence type="ECO:0000256" key="7">
    <source>
        <dbReference type="ARBA" id="ARBA00034754"/>
    </source>
</evidence>
<comment type="caution">
    <text evidence="11">The sequence shown here is derived from an EMBL/GenBank/DDBJ whole genome shotgun (WGS) entry which is preliminary data.</text>
</comment>
<evidence type="ECO:0000256" key="2">
    <source>
        <dbReference type="ARBA" id="ARBA00017703"/>
    </source>
</evidence>
<dbReference type="GO" id="GO:0006261">
    <property type="term" value="P:DNA-templated DNA replication"/>
    <property type="evidence" value="ECO:0007669"/>
    <property type="project" value="TreeGrafter"/>
</dbReference>
<evidence type="ECO:0000256" key="6">
    <source>
        <dbReference type="ARBA" id="ARBA00022932"/>
    </source>
</evidence>
<dbReference type="SUPFAM" id="SSF52540">
    <property type="entry name" value="P-loop containing nucleoside triphosphate hydrolases"/>
    <property type="match status" value="1"/>
</dbReference>
<dbReference type="GO" id="GO:0003677">
    <property type="term" value="F:DNA binding"/>
    <property type="evidence" value="ECO:0007669"/>
    <property type="project" value="InterPro"/>
</dbReference>
<evidence type="ECO:0000259" key="10">
    <source>
        <dbReference type="Pfam" id="PF06144"/>
    </source>
</evidence>
<organism evidence="11">
    <name type="scientific">Leucothrix mucor</name>
    <dbReference type="NCBI Taxonomy" id="45248"/>
    <lineage>
        <taxon>Bacteria</taxon>
        <taxon>Pseudomonadati</taxon>
        <taxon>Pseudomonadota</taxon>
        <taxon>Gammaproteobacteria</taxon>
        <taxon>Thiotrichales</taxon>
        <taxon>Thiotrichaceae</taxon>
        <taxon>Leucothrix</taxon>
    </lineage>
</organism>
<proteinExistence type="inferred from homology"/>
<dbReference type="CDD" id="cd18138">
    <property type="entry name" value="HLD_clamp_pol_III_delta"/>
    <property type="match status" value="1"/>
</dbReference>
<protein>
    <recommendedName>
        <fullName evidence="2 9">DNA polymerase III subunit delta</fullName>
        <ecNumber evidence="1 9">2.7.7.7</ecNumber>
    </recommendedName>
</protein>
<dbReference type="Gene3D" id="1.10.8.60">
    <property type="match status" value="1"/>
</dbReference>
<evidence type="ECO:0000256" key="9">
    <source>
        <dbReference type="NCBIfam" id="TIGR01128"/>
    </source>
</evidence>
<dbReference type="Gene3D" id="1.20.272.10">
    <property type="match status" value="1"/>
</dbReference>
<dbReference type="EMBL" id="DRMS01000340">
    <property type="protein sequence ID" value="HFC92943.1"/>
    <property type="molecule type" value="Genomic_DNA"/>
</dbReference>
<sequence>MQLKLDQLPNFLARKENFKPVFFLSGEEPLQMMEAADAIRSAAQTLGFTEREILQVDSWFSWNELFQSSNALSLFSEKKILDLRMTNAKPGAAGSKALREYVDNIPDDKVLLIQMDKLDFRSKNTAWVKALDKVGVMIQVWKLSPAQTISWIANRMRQKNMLPSQDAVRFLTERIEGNLLAAAQEIDKLHLLHGEGGISLEQIQASVSDSSRFSTFDLSDAVMMGDAKRVQHVLHVLQQEDVAIPLVLWTLSNLSRQLYDACYQLEKGANEAAIIRKTPYPQQRNFTIALQRLKHHADWQLILQQNADIDRLSKGLSEEGNKGVGRVWAGMLELSLLLSGIQLNPIL</sequence>
<evidence type="ECO:0000313" key="11">
    <source>
        <dbReference type="EMBL" id="HFC92943.1"/>
    </source>
</evidence>
<keyword evidence="4 11" id="KW-0548">Nucleotidyltransferase</keyword>
<comment type="catalytic activity">
    <reaction evidence="8">
        <text>DNA(n) + a 2'-deoxyribonucleoside 5'-triphosphate = DNA(n+1) + diphosphate</text>
        <dbReference type="Rhea" id="RHEA:22508"/>
        <dbReference type="Rhea" id="RHEA-COMP:17339"/>
        <dbReference type="Rhea" id="RHEA-COMP:17340"/>
        <dbReference type="ChEBI" id="CHEBI:33019"/>
        <dbReference type="ChEBI" id="CHEBI:61560"/>
        <dbReference type="ChEBI" id="CHEBI:173112"/>
        <dbReference type="EC" id="2.7.7.7"/>
    </reaction>
</comment>
<dbReference type="AlphaFoldDB" id="A0A7V2T3L7"/>
<keyword evidence="6" id="KW-0239">DNA-directed DNA polymerase</keyword>
<evidence type="ECO:0000256" key="8">
    <source>
        <dbReference type="ARBA" id="ARBA00049244"/>
    </source>
</evidence>
<dbReference type="GO" id="GO:0003887">
    <property type="term" value="F:DNA-directed DNA polymerase activity"/>
    <property type="evidence" value="ECO:0007669"/>
    <property type="project" value="UniProtKB-UniRule"/>
</dbReference>